<evidence type="ECO:0000256" key="2">
    <source>
        <dbReference type="ARBA" id="ARBA00004477"/>
    </source>
</evidence>
<evidence type="ECO:0000256" key="3">
    <source>
        <dbReference type="ARBA" id="ARBA00004922"/>
    </source>
</evidence>
<comment type="subcellular location">
    <subcellularLocation>
        <location evidence="2">Endoplasmic reticulum membrane</location>
        <topology evidence="2">Multi-pass membrane protein</topology>
    </subcellularLocation>
</comment>
<reference evidence="16 17" key="1">
    <citation type="journal article" date="2012" name="Appl. Environ. Microbiol.">
        <title>Short-read sequencing for genomic analysis of the brown rot fungus Fibroporia radiculosa.</title>
        <authorList>
            <person name="Tang J.D."/>
            <person name="Perkins A.D."/>
            <person name="Sonstegard T.S."/>
            <person name="Schroeder S.G."/>
            <person name="Burgess S.C."/>
            <person name="Diehl S.V."/>
        </authorList>
    </citation>
    <scope>NUCLEOTIDE SEQUENCE [LARGE SCALE GENOMIC DNA]</scope>
    <source>
        <strain evidence="16 17">TFFH 294</strain>
    </source>
</reference>
<name>J4I8L4_9APHY</name>
<comment type="pathway">
    <text evidence="3">Protein modification; protein glycosylation.</text>
</comment>
<feature type="transmembrane region" description="Helical" evidence="12">
    <location>
        <begin position="186"/>
        <end position="208"/>
    </location>
</feature>
<dbReference type="STRING" id="599839.J4I8L4"/>
<keyword evidence="8 12" id="KW-1133">Transmembrane helix</keyword>
<dbReference type="InterPro" id="IPR008814">
    <property type="entry name" value="Swp1"/>
</dbReference>
<dbReference type="InParanoid" id="J4I8L4"/>
<dbReference type="GeneID" id="24094527"/>
<dbReference type="Proteomes" id="UP000006352">
    <property type="component" value="Unassembled WGS sequence"/>
</dbReference>
<evidence type="ECO:0000256" key="13">
    <source>
        <dbReference type="SAM" id="SignalP"/>
    </source>
</evidence>
<feature type="chain" id="PRO_5044244368" description="Ribophorin II" evidence="13">
    <location>
        <begin position="21"/>
        <end position="277"/>
    </location>
</feature>
<dbReference type="GO" id="GO:0008250">
    <property type="term" value="C:oligosaccharyltransferase complex"/>
    <property type="evidence" value="ECO:0007669"/>
    <property type="project" value="InterPro"/>
</dbReference>
<evidence type="ECO:0000256" key="1">
    <source>
        <dbReference type="ARBA" id="ARBA00002791"/>
    </source>
</evidence>
<evidence type="ECO:0000256" key="11">
    <source>
        <dbReference type="ARBA" id="ARBA00032139"/>
    </source>
</evidence>
<accession>J4I8L4</accession>
<dbReference type="PANTHER" id="PTHR12640">
    <property type="entry name" value="RIBOPHORIN II"/>
    <property type="match status" value="1"/>
</dbReference>
<evidence type="ECO:0000256" key="5">
    <source>
        <dbReference type="ARBA" id="ARBA00022692"/>
    </source>
</evidence>
<proteinExistence type="inferred from homology"/>
<feature type="transmembrane region" description="Helical" evidence="12">
    <location>
        <begin position="220"/>
        <end position="240"/>
    </location>
</feature>
<dbReference type="EMBL" id="HE796942">
    <property type="protein sequence ID" value="CCL99616.1"/>
    <property type="molecule type" value="Genomic_DNA"/>
</dbReference>
<dbReference type="InterPro" id="IPR056790">
    <property type="entry name" value="Ribophorin_II_C"/>
</dbReference>
<evidence type="ECO:0000256" key="6">
    <source>
        <dbReference type="ARBA" id="ARBA00022729"/>
    </source>
</evidence>
<feature type="signal peptide" evidence="13">
    <location>
        <begin position="1"/>
        <end position="20"/>
    </location>
</feature>
<dbReference type="AlphaFoldDB" id="J4I8L4"/>
<evidence type="ECO:0000256" key="9">
    <source>
        <dbReference type="ARBA" id="ARBA00023136"/>
    </source>
</evidence>
<evidence type="ECO:0000256" key="10">
    <source>
        <dbReference type="ARBA" id="ARBA00030078"/>
    </source>
</evidence>
<dbReference type="Pfam" id="PF25147">
    <property type="entry name" value="Ribophorin_II_C"/>
    <property type="match status" value="1"/>
</dbReference>
<dbReference type="UniPathway" id="UPA00378"/>
<protein>
    <recommendedName>
        <fullName evidence="11">Ribophorin II</fullName>
    </recommendedName>
    <alternativeName>
        <fullName evidence="10">Ribophorin-2</fullName>
    </alternativeName>
</protein>
<feature type="domain" description="Ribophorin II third" evidence="14">
    <location>
        <begin position="53"/>
        <end position="124"/>
    </location>
</feature>
<dbReference type="RefSeq" id="XP_012178899.1">
    <property type="nucleotide sequence ID" value="XM_012323509.1"/>
</dbReference>
<evidence type="ECO:0000313" key="16">
    <source>
        <dbReference type="EMBL" id="CCL99616.1"/>
    </source>
</evidence>
<gene>
    <name evidence="16" type="ORF">FIBRA_01634</name>
</gene>
<feature type="domain" description="Ribophorin II C-terminal" evidence="15">
    <location>
        <begin position="176"/>
        <end position="273"/>
    </location>
</feature>
<feature type="transmembrane region" description="Helical" evidence="12">
    <location>
        <begin position="247"/>
        <end position="267"/>
    </location>
</feature>
<dbReference type="GO" id="GO:0006487">
    <property type="term" value="P:protein N-linked glycosylation"/>
    <property type="evidence" value="ECO:0007669"/>
    <property type="project" value="TreeGrafter"/>
</dbReference>
<evidence type="ECO:0000259" key="14">
    <source>
        <dbReference type="Pfam" id="PF23860"/>
    </source>
</evidence>
<evidence type="ECO:0000256" key="8">
    <source>
        <dbReference type="ARBA" id="ARBA00022989"/>
    </source>
</evidence>
<comment type="function">
    <text evidence="1">Subunit of the oligosaccharyl transferase (OST) complex that catalyzes the initial transfer of a defined glycan (Glc(3)Man(9)GlcNAc(2) in eukaryotes) from the lipid carrier dolichol-pyrophosphate to an asparagine residue within an Asn-X-Ser/Thr consensus motif in nascent polypeptide chains, the first step in protein N-glycosylation. N-glycosylation occurs cotranslationally and the complex associates with the Sec61 complex at the channel-forming translocon complex that mediates protein translocation across the endoplasmic reticulum (ER). All subunits are required for a maximal enzyme activity.</text>
</comment>
<dbReference type="InterPro" id="IPR055374">
    <property type="entry name" value="Ribophorin_II_3rd"/>
</dbReference>
<comment type="similarity">
    <text evidence="4">Belongs to the SWP1 family.</text>
</comment>
<keyword evidence="7" id="KW-0256">Endoplasmic reticulum</keyword>
<dbReference type="Pfam" id="PF23860">
    <property type="entry name" value="Ribophorin_II_3rd"/>
    <property type="match status" value="1"/>
</dbReference>
<dbReference type="PANTHER" id="PTHR12640:SF0">
    <property type="entry name" value="DOLICHYL-DIPHOSPHOOLIGOSACCHARIDE--PROTEIN GLYCOSYLTRANSFERASE SUBUNIT 2"/>
    <property type="match status" value="1"/>
</dbReference>
<evidence type="ECO:0000256" key="7">
    <source>
        <dbReference type="ARBA" id="ARBA00022824"/>
    </source>
</evidence>
<sequence>MVRPILSLTLAVLAAAEVYASTLALQTPRYSLKSPDATEPRSEVLKLGQETLDLTLGPSDTLKLTFQVIEETEGKGVQPHQTFLRFYDEISGEEGIQPVRVTAGGKAKFELNMARPPASLPPTSTNPLKVTLLLGSFTHSPAKFELFNLRLPESQSPPQHSEEASFHPLPEIVHTFRPEQRIPAPAASAFFAAFVFWPWFVLLGLWSFLEPRIPHLFSPYIFPFIGTLGAFEVLLFWYWVDLKLGDVLLYGSVLGAVTALAGKQALAKTAEWRLGRK</sequence>
<evidence type="ECO:0000256" key="12">
    <source>
        <dbReference type="SAM" id="Phobius"/>
    </source>
</evidence>
<keyword evidence="6 13" id="KW-0732">Signal</keyword>
<organism evidence="16 17">
    <name type="scientific">Fibroporia radiculosa</name>
    <dbReference type="NCBI Taxonomy" id="599839"/>
    <lineage>
        <taxon>Eukaryota</taxon>
        <taxon>Fungi</taxon>
        <taxon>Dikarya</taxon>
        <taxon>Basidiomycota</taxon>
        <taxon>Agaricomycotina</taxon>
        <taxon>Agaricomycetes</taxon>
        <taxon>Polyporales</taxon>
        <taxon>Fibroporiaceae</taxon>
        <taxon>Fibroporia</taxon>
    </lineage>
</organism>
<keyword evidence="17" id="KW-1185">Reference proteome</keyword>
<keyword evidence="5 12" id="KW-0812">Transmembrane</keyword>
<evidence type="ECO:0000313" key="17">
    <source>
        <dbReference type="Proteomes" id="UP000006352"/>
    </source>
</evidence>
<dbReference type="HOGENOM" id="CLU_051361_1_1_1"/>
<evidence type="ECO:0000259" key="15">
    <source>
        <dbReference type="Pfam" id="PF25147"/>
    </source>
</evidence>
<dbReference type="OrthoDB" id="432292at2759"/>
<keyword evidence="9 12" id="KW-0472">Membrane</keyword>
<evidence type="ECO:0000256" key="4">
    <source>
        <dbReference type="ARBA" id="ARBA00009038"/>
    </source>
</evidence>